<keyword evidence="3" id="KW-0862">Zinc</keyword>
<dbReference type="InterPro" id="IPR001841">
    <property type="entry name" value="Znf_RING"/>
</dbReference>
<dbReference type="GO" id="GO:0008270">
    <property type="term" value="F:zinc ion binding"/>
    <property type="evidence" value="ECO:0007669"/>
    <property type="project" value="UniProtKB-KW"/>
</dbReference>
<feature type="domain" description="GYF" evidence="6">
    <location>
        <begin position="97"/>
        <end position="152"/>
    </location>
</feature>
<feature type="domain" description="RING-type" evidence="5">
    <location>
        <begin position="21"/>
        <end position="58"/>
    </location>
</feature>
<dbReference type="Gene3D" id="3.30.40.10">
    <property type="entry name" value="Zinc/RING finger domain, C3HC4 (zinc finger)"/>
    <property type="match status" value="1"/>
</dbReference>
<dbReference type="GO" id="GO:0005737">
    <property type="term" value="C:cytoplasm"/>
    <property type="evidence" value="ECO:0007669"/>
    <property type="project" value="TreeGrafter"/>
</dbReference>
<evidence type="ECO:0000313" key="8">
    <source>
        <dbReference type="Proteomes" id="UP000886595"/>
    </source>
</evidence>
<dbReference type="EMBL" id="JAAMPC010000006">
    <property type="protein sequence ID" value="KAG2307147.1"/>
    <property type="molecule type" value="Genomic_DNA"/>
</dbReference>
<keyword evidence="8" id="KW-1185">Reference proteome</keyword>
<gene>
    <name evidence="7" type="ORF">Bca52824_026895</name>
</gene>
<dbReference type="SUPFAM" id="SSF55277">
    <property type="entry name" value="GYF domain"/>
    <property type="match status" value="1"/>
</dbReference>
<protein>
    <recommendedName>
        <fullName evidence="9">RING-type domain-containing protein</fullName>
    </recommendedName>
</protein>
<dbReference type="PROSITE" id="PS50089">
    <property type="entry name" value="ZF_RING_2"/>
    <property type="match status" value="1"/>
</dbReference>
<evidence type="ECO:0000313" key="7">
    <source>
        <dbReference type="EMBL" id="KAG2307147.1"/>
    </source>
</evidence>
<dbReference type="PROSITE" id="PS50829">
    <property type="entry name" value="GYF"/>
    <property type="match status" value="1"/>
</dbReference>
<evidence type="ECO:0000256" key="2">
    <source>
        <dbReference type="ARBA" id="ARBA00022771"/>
    </source>
</evidence>
<dbReference type="InterPro" id="IPR013083">
    <property type="entry name" value="Znf_RING/FYVE/PHD"/>
</dbReference>
<evidence type="ECO:0000259" key="5">
    <source>
        <dbReference type="PROSITE" id="PS50089"/>
    </source>
</evidence>
<evidence type="ECO:0000256" key="4">
    <source>
        <dbReference type="PROSITE-ProRule" id="PRU00175"/>
    </source>
</evidence>
<dbReference type="InterPro" id="IPR003169">
    <property type="entry name" value="GYF"/>
</dbReference>
<dbReference type="InterPro" id="IPR035445">
    <property type="entry name" value="GYF-like_dom_sf"/>
</dbReference>
<name>A0A8X7SIY0_BRACI</name>
<dbReference type="OrthoDB" id="4788989at2759"/>
<sequence>MASTSNTNTEFVMIEAELLDCSVCFERPNDGLTLQCRNGHWLCSSCRNRMLRRCPDCHQFIEDIRCLAIEKIIDSARSCTIPNPETAMPISEDESYKKIWFYEYPLGKETHGPYSLNYFRRWEDYFVEIPGFCVWKIGGGPETAVPLIQLLQQMN</sequence>
<reference evidence="7 8" key="1">
    <citation type="submission" date="2020-02" db="EMBL/GenBank/DDBJ databases">
        <authorList>
            <person name="Ma Q."/>
            <person name="Huang Y."/>
            <person name="Song X."/>
            <person name="Pei D."/>
        </authorList>
    </citation>
    <scope>NUCLEOTIDE SEQUENCE [LARGE SCALE GENOMIC DNA]</scope>
    <source>
        <strain evidence="7">Sxm20200214</strain>
        <tissue evidence="7">Leaf</tissue>
    </source>
</reference>
<dbReference type="PANTHER" id="PTHR10315:SF117">
    <property type="entry name" value="RING-TYPE E3 UBIQUITIN TRANSFERASE"/>
    <property type="match status" value="1"/>
</dbReference>
<evidence type="ECO:0000256" key="3">
    <source>
        <dbReference type="ARBA" id="ARBA00022833"/>
    </source>
</evidence>
<comment type="caution">
    <text evidence="7">The sequence shown here is derived from an EMBL/GenBank/DDBJ whole genome shotgun (WGS) entry which is preliminary data.</text>
</comment>
<dbReference type="SUPFAM" id="SSF57850">
    <property type="entry name" value="RING/U-box"/>
    <property type="match status" value="1"/>
</dbReference>
<keyword evidence="2 4" id="KW-0863">Zinc-finger</keyword>
<dbReference type="PANTHER" id="PTHR10315">
    <property type="entry name" value="E3 UBIQUITIN PROTEIN LIGASE SIAH"/>
    <property type="match status" value="1"/>
</dbReference>
<evidence type="ECO:0000256" key="1">
    <source>
        <dbReference type="ARBA" id="ARBA00022723"/>
    </source>
</evidence>
<keyword evidence="1" id="KW-0479">Metal-binding</keyword>
<accession>A0A8X7SIY0</accession>
<dbReference type="Pfam" id="PF21362">
    <property type="entry name" value="Sina_RING"/>
    <property type="match status" value="1"/>
</dbReference>
<dbReference type="Gene3D" id="3.30.1490.40">
    <property type="match status" value="1"/>
</dbReference>
<dbReference type="Proteomes" id="UP000886595">
    <property type="component" value="Unassembled WGS sequence"/>
</dbReference>
<dbReference type="InterPro" id="IPR052088">
    <property type="entry name" value="E3_ubiquitin-ligase_SINA"/>
</dbReference>
<evidence type="ECO:0000259" key="6">
    <source>
        <dbReference type="PROSITE" id="PS50829"/>
    </source>
</evidence>
<dbReference type="GO" id="GO:0061630">
    <property type="term" value="F:ubiquitin protein ligase activity"/>
    <property type="evidence" value="ECO:0007669"/>
    <property type="project" value="TreeGrafter"/>
</dbReference>
<evidence type="ECO:0008006" key="9">
    <source>
        <dbReference type="Google" id="ProtNLM"/>
    </source>
</evidence>
<organism evidence="7 8">
    <name type="scientific">Brassica carinata</name>
    <name type="common">Ethiopian mustard</name>
    <name type="synonym">Abyssinian cabbage</name>
    <dbReference type="NCBI Taxonomy" id="52824"/>
    <lineage>
        <taxon>Eukaryota</taxon>
        <taxon>Viridiplantae</taxon>
        <taxon>Streptophyta</taxon>
        <taxon>Embryophyta</taxon>
        <taxon>Tracheophyta</taxon>
        <taxon>Spermatophyta</taxon>
        <taxon>Magnoliopsida</taxon>
        <taxon>eudicotyledons</taxon>
        <taxon>Gunneridae</taxon>
        <taxon>Pentapetalae</taxon>
        <taxon>rosids</taxon>
        <taxon>malvids</taxon>
        <taxon>Brassicales</taxon>
        <taxon>Brassicaceae</taxon>
        <taxon>Brassiceae</taxon>
        <taxon>Brassica</taxon>
    </lineage>
</organism>
<dbReference type="AlphaFoldDB" id="A0A8X7SIY0"/>
<proteinExistence type="predicted"/>
<dbReference type="InterPro" id="IPR049548">
    <property type="entry name" value="Sina-like_RING"/>
</dbReference>